<feature type="region of interest" description="Disordered" evidence="1">
    <location>
        <begin position="566"/>
        <end position="604"/>
    </location>
</feature>
<name>A0A1X0NPG4_9TRYP</name>
<dbReference type="VEuPathDB" id="TriTrypDB:TM35_000281340"/>
<dbReference type="Gene3D" id="3.30.40.10">
    <property type="entry name" value="Zinc/RING finger domain, C3HC4 (zinc finger)"/>
    <property type="match status" value="1"/>
</dbReference>
<feature type="compositionally biased region" description="Low complexity" evidence="1">
    <location>
        <begin position="151"/>
        <end position="163"/>
    </location>
</feature>
<feature type="compositionally biased region" description="Low complexity" evidence="1">
    <location>
        <begin position="698"/>
        <end position="755"/>
    </location>
</feature>
<dbReference type="SUPFAM" id="SSF57903">
    <property type="entry name" value="FYVE/PHD zinc finger"/>
    <property type="match status" value="1"/>
</dbReference>
<comment type="caution">
    <text evidence="2">The sequence shown here is derived from an EMBL/GenBank/DDBJ whole genome shotgun (WGS) entry which is preliminary data.</text>
</comment>
<proteinExistence type="predicted"/>
<evidence type="ECO:0000313" key="2">
    <source>
        <dbReference type="EMBL" id="ORC86418.1"/>
    </source>
</evidence>
<feature type="compositionally biased region" description="Low complexity" evidence="1">
    <location>
        <begin position="518"/>
        <end position="539"/>
    </location>
</feature>
<reference evidence="2 3" key="1">
    <citation type="submission" date="2017-03" db="EMBL/GenBank/DDBJ databases">
        <title>An alternative strategy for trypanosome survival in the mammalian bloodstream revealed through genome and transcriptome analysis of the ubiquitous bovine parasite Trypanosoma (Megatrypanum) theileri.</title>
        <authorList>
            <person name="Kelly S."/>
            <person name="Ivens A."/>
            <person name="Mott A."/>
            <person name="O'Neill E."/>
            <person name="Emms D."/>
            <person name="Macleod O."/>
            <person name="Voorheis P."/>
            <person name="Matthews J."/>
            <person name="Matthews K."/>
            <person name="Carrington M."/>
        </authorList>
    </citation>
    <scope>NUCLEOTIDE SEQUENCE [LARGE SCALE GENOMIC DNA]</scope>
    <source>
        <strain evidence="2">Edinburgh</strain>
    </source>
</reference>
<dbReference type="OrthoDB" id="248985at2759"/>
<feature type="region of interest" description="Disordered" evidence="1">
    <location>
        <begin position="513"/>
        <end position="546"/>
    </location>
</feature>
<keyword evidence="3" id="KW-1185">Reference proteome</keyword>
<evidence type="ECO:0000313" key="3">
    <source>
        <dbReference type="Proteomes" id="UP000192257"/>
    </source>
</evidence>
<dbReference type="InterPro" id="IPR013083">
    <property type="entry name" value="Znf_RING/FYVE/PHD"/>
</dbReference>
<sequence length="872" mass="95052">MQRDRKGGAFTVQFAKRLDFPVGGSHSTSTALVPSVNPESDLTQQQQQQRCQRCWKDFRVKPQTEVYNYTCWRCSYPVCRACRVQCPEAMDLWVCTSCVKPMNFMRLFETTASGVGLLLHIMTFCDPRGERIMKFLFPAAALQHVARKDPNTTTTPTRTRTPNGRQPKKINETTRRRQILVRADTVKSRAESSGVSNRRILVDPLTTTTTPPQRMVRAKTAFKRYSPPQQQQQHIREKGKELLPQGVPRRAKTPEAIRSFATLTQTICEEKPLKCSDVYDLAPPVPFEAATTTTIAGATTTTTTTTTTPVTPVTTAAAVHTDPQALQMVENNVVKEGATNKFLRSDVGKSDGLRLDGLGISDKQISPDSIVSTNRSDSPPPRFPSFSQFLDEQEAAQHLEFHHLQQQQQLQQLQLLQQQKQQQQSLNGQPTPGGNSKSVADAVFQYVDVVELGGRGSTWNSSPNPTAPISVPTKGMTTISPEPLNRSHLCHPAPQLRVTPVKVSESISQRRTIAVSGSRATTTRTTTTTARQSTLSTHTSLQKRPARGVVDRNNEVSARLHTSRGHLTRPSNLMKPASPRPFSFSTTTTTTTTTTRSGAIGGGYSTTIDGRGSTHSVTNKMARGTVGENKTRRKEMGITSPRFARKPTARTALTDGINAPQTARVPPTQTTARLGIRSKVTSPLTSRPGVYVPPPPSAAAATARKPKTAGGVKSSAHPPSSSTTTTTTTTKAAAAGTAAAASSRLSRTTTPLARTNTSTRVRNGTPRGAGTRTPLQRITSSRLLPLDDGARRYVPTKPEKIEIEPQVPPPPPLVVHFTRQRKQTESDEGNEAPATARIVQQKNNFLSPPDEKGTCTARSLPPQTTIRNDFTG</sequence>
<feature type="compositionally biased region" description="Polar residues" evidence="1">
    <location>
        <begin position="363"/>
        <end position="374"/>
    </location>
</feature>
<dbReference type="RefSeq" id="XP_028880484.1">
    <property type="nucleotide sequence ID" value="XM_029028165.1"/>
</dbReference>
<dbReference type="GeneID" id="39987945"/>
<dbReference type="Proteomes" id="UP000192257">
    <property type="component" value="Unassembled WGS sequence"/>
</dbReference>
<organism evidence="2 3">
    <name type="scientific">Trypanosoma theileri</name>
    <dbReference type="NCBI Taxonomy" id="67003"/>
    <lineage>
        <taxon>Eukaryota</taxon>
        <taxon>Discoba</taxon>
        <taxon>Euglenozoa</taxon>
        <taxon>Kinetoplastea</taxon>
        <taxon>Metakinetoplastina</taxon>
        <taxon>Trypanosomatida</taxon>
        <taxon>Trypanosomatidae</taxon>
        <taxon>Trypanosoma</taxon>
    </lineage>
</organism>
<dbReference type="InterPro" id="IPR011011">
    <property type="entry name" value="Znf_FYVE_PHD"/>
</dbReference>
<feature type="compositionally biased region" description="Polar residues" evidence="1">
    <location>
        <begin position="861"/>
        <end position="872"/>
    </location>
</feature>
<feature type="region of interest" description="Disordered" evidence="1">
    <location>
        <begin position="353"/>
        <end position="386"/>
    </location>
</feature>
<feature type="compositionally biased region" description="Low complexity" evidence="1">
    <location>
        <begin position="586"/>
        <end position="595"/>
    </location>
</feature>
<feature type="region of interest" description="Disordered" evidence="1">
    <location>
        <begin position="148"/>
        <end position="171"/>
    </location>
</feature>
<evidence type="ECO:0000256" key="1">
    <source>
        <dbReference type="SAM" id="MobiDB-lite"/>
    </source>
</evidence>
<feature type="region of interest" description="Disordered" evidence="1">
    <location>
        <begin position="655"/>
        <end position="774"/>
    </location>
</feature>
<dbReference type="EMBL" id="NBCO01000028">
    <property type="protein sequence ID" value="ORC86418.1"/>
    <property type="molecule type" value="Genomic_DNA"/>
</dbReference>
<protein>
    <submittedName>
        <fullName evidence="2">Uncharacterized protein</fullName>
    </submittedName>
</protein>
<gene>
    <name evidence="2" type="ORF">TM35_000281340</name>
</gene>
<accession>A0A1X0NPG4</accession>
<feature type="region of interest" description="Disordered" evidence="1">
    <location>
        <begin position="845"/>
        <end position="872"/>
    </location>
</feature>
<dbReference type="AlphaFoldDB" id="A0A1X0NPG4"/>